<sequence>MLYQVRLAKPRCRRYGPLMIVVFLAVPGGCFRVITDSVRNDMTRLSIVQTLFRDVHALGPSDRENRLDIRRQGRNHHGH</sequence>
<evidence type="ECO:0000256" key="1">
    <source>
        <dbReference type="SAM" id="Phobius"/>
    </source>
</evidence>
<protein>
    <submittedName>
        <fullName evidence="2">Uncharacterized protein</fullName>
    </submittedName>
</protein>
<keyword evidence="1" id="KW-1133">Transmembrane helix</keyword>
<dbReference type="Proteomes" id="UP000219338">
    <property type="component" value="Unassembled WGS sequence"/>
</dbReference>
<feature type="transmembrane region" description="Helical" evidence="1">
    <location>
        <begin position="15"/>
        <end position="34"/>
    </location>
</feature>
<gene>
    <name evidence="2" type="ORF">ARMOST_20678</name>
</gene>
<dbReference type="AlphaFoldDB" id="A0A284S805"/>
<accession>A0A284S805</accession>
<evidence type="ECO:0000313" key="3">
    <source>
        <dbReference type="Proteomes" id="UP000219338"/>
    </source>
</evidence>
<organism evidence="2 3">
    <name type="scientific">Armillaria ostoyae</name>
    <name type="common">Armillaria root rot fungus</name>
    <dbReference type="NCBI Taxonomy" id="47428"/>
    <lineage>
        <taxon>Eukaryota</taxon>
        <taxon>Fungi</taxon>
        <taxon>Dikarya</taxon>
        <taxon>Basidiomycota</taxon>
        <taxon>Agaricomycotina</taxon>
        <taxon>Agaricomycetes</taxon>
        <taxon>Agaricomycetidae</taxon>
        <taxon>Agaricales</taxon>
        <taxon>Marasmiineae</taxon>
        <taxon>Physalacriaceae</taxon>
        <taxon>Armillaria</taxon>
    </lineage>
</organism>
<keyword evidence="1" id="KW-0812">Transmembrane</keyword>
<dbReference type="EMBL" id="FUEG01000041">
    <property type="protein sequence ID" value="SJL17134.1"/>
    <property type="molecule type" value="Genomic_DNA"/>
</dbReference>
<keyword evidence="3" id="KW-1185">Reference proteome</keyword>
<name>A0A284S805_ARMOS</name>
<proteinExistence type="predicted"/>
<keyword evidence="1" id="KW-0472">Membrane</keyword>
<reference evidence="3" key="1">
    <citation type="journal article" date="2017" name="Nat. Ecol. Evol.">
        <title>Genome expansion and lineage-specific genetic innovations in the forest pathogenic fungi Armillaria.</title>
        <authorList>
            <person name="Sipos G."/>
            <person name="Prasanna A.N."/>
            <person name="Walter M.C."/>
            <person name="O'Connor E."/>
            <person name="Balint B."/>
            <person name="Krizsan K."/>
            <person name="Kiss B."/>
            <person name="Hess J."/>
            <person name="Varga T."/>
            <person name="Slot J."/>
            <person name="Riley R."/>
            <person name="Boka B."/>
            <person name="Rigling D."/>
            <person name="Barry K."/>
            <person name="Lee J."/>
            <person name="Mihaltcheva S."/>
            <person name="LaButti K."/>
            <person name="Lipzen A."/>
            <person name="Waldron R."/>
            <person name="Moloney N.M."/>
            <person name="Sperisen C."/>
            <person name="Kredics L."/>
            <person name="Vagvoelgyi C."/>
            <person name="Patrignani A."/>
            <person name="Fitzpatrick D."/>
            <person name="Nagy I."/>
            <person name="Doyle S."/>
            <person name="Anderson J.B."/>
            <person name="Grigoriev I.V."/>
            <person name="Gueldener U."/>
            <person name="Muensterkoetter M."/>
            <person name="Nagy L.G."/>
        </authorList>
    </citation>
    <scope>NUCLEOTIDE SEQUENCE [LARGE SCALE GENOMIC DNA]</scope>
    <source>
        <strain evidence="3">C18/9</strain>
    </source>
</reference>
<evidence type="ECO:0000313" key="2">
    <source>
        <dbReference type="EMBL" id="SJL17134.1"/>
    </source>
</evidence>